<dbReference type="Pfam" id="PF00293">
    <property type="entry name" value="NUDIX"/>
    <property type="match status" value="1"/>
</dbReference>
<gene>
    <name evidence="3" type="ORF">Q3C12_29585</name>
</gene>
<dbReference type="PROSITE" id="PS00893">
    <property type="entry name" value="NUDIX_BOX"/>
    <property type="match status" value="1"/>
</dbReference>
<proteinExistence type="predicted"/>
<evidence type="ECO:0000256" key="1">
    <source>
        <dbReference type="ARBA" id="ARBA00022801"/>
    </source>
</evidence>
<reference evidence="3" key="1">
    <citation type="submission" date="2023-07" db="EMBL/GenBank/DDBJ databases">
        <authorList>
            <person name="Aktuganov G."/>
            <person name="Boyko T."/>
            <person name="Delegan Y."/>
            <person name="Galimzianova N."/>
            <person name="Gilvanova E."/>
            <person name="Korobov V."/>
            <person name="Kuzmina L."/>
            <person name="Melentiev A."/>
            <person name="Milman P."/>
            <person name="Ryabova A."/>
            <person name="Stupak E."/>
            <person name="Yasakov T."/>
            <person name="Zharikova N."/>
            <person name="Zhurenko E."/>
        </authorList>
    </citation>
    <scope>NUCLEOTIDE SEQUENCE</scope>
    <source>
        <strain evidence="3">IB-739</strain>
    </source>
</reference>
<dbReference type="InterPro" id="IPR020084">
    <property type="entry name" value="NUDIX_hydrolase_CS"/>
</dbReference>
<evidence type="ECO:0000313" key="3">
    <source>
        <dbReference type="EMBL" id="MDO3681155.1"/>
    </source>
</evidence>
<dbReference type="Gene3D" id="3.90.79.10">
    <property type="entry name" value="Nucleoside Triphosphate Pyrophosphohydrolase"/>
    <property type="match status" value="1"/>
</dbReference>
<dbReference type="InterPro" id="IPR015797">
    <property type="entry name" value="NUDIX_hydrolase-like_dom_sf"/>
</dbReference>
<dbReference type="RefSeq" id="WP_302881104.1">
    <property type="nucleotide sequence ID" value="NZ_JAUMKJ010000056.1"/>
</dbReference>
<dbReference type="PROSITE" id="PS51462">
    <property type="entry name" value="NUDIX"/>
    <property type="match status" value="1"/>
</dbReference>
<dbReference type="EMBL" id="JAUMKJ010000056">
    <property type="protein sequence ID" value="MDO3681155.1"/>
    <property type="molecule type" value="Genomic_DNA"/>
</dbReference>
<evidence type="ECO:0000259" key="2">
    <source>
        <dbReference type="PROSITE" id="PS51462"/>
    </source>
</evidence>
<comment type="caution">
    <text evidence="3">The sequence shown here is derived from an EMBL/GenBank/DDBJ whole genome shotgun (WGS) entry which is preliminary data.</text>
</comment>
<organism evidence="3 4">
    <name type="scientific">Paenibacillus ehimensis</name>
    <dbReference type="NCBI Taxonomy" id="79264"/>
    <lineage>
        <taxon>Bacteria</taxon>
        <taxon>Bacillati</taxon>
        <taxon>Bacillota</taxon>
        <taxon>Bacilli</taxon>
        <taxon>Bacillales</taxon>
        <taxon>Paenibacillaceae</taxon>
        <taxon>Paenibacillus</taxon>
    </lineage>
</organism>
<dbReference type="InterPro" id="IPR000086">
    <property type="entry name" value="NUDIX_hydrolase_dom"/>
</dbReference>
<name>A0ABT8VJM8_9BACL</name>
<sequence>MIINYVHCFIAQDQQFLMLRGNNPPFKKMWNCVGGKMMPDETSRDAVVREVKEETGLDLQFVQFKGIATWNQTGGMYIFVADRFTGELTECTEGTLAWKSKEWILQSPEVVSSIRTILDDVLATDVPVEYALFYTGAEFEGDLWKYEVMRNDKHNDSKRISRGLS</sequence>
<feature type="domain" description="Nudix hydrolase" evidence="2">
    <location>
        <begin position="1"/>
        <end position="123"/>
    </location>
</feature>
<dbReference type="SUPFAM" id="SSF55811">
    <property type="entry name" value="Nudix"/>
    <property type="match status" value="1"/>
</dbReference>
<accession>A0ABT8VJM8</accession>
<dbReference type="CDD" id="cd18886">
    <property type="entry name" value="NUDIX_MutT_Nudt1"/>
    <property type="match status" value="1"/>
</dbReference>
<dbReference type="PANTHER" id="PTHR43222">
    <property type="entry name" value="NUDIX HYDROLASE 23"/>
    <property type="match status" value="1"/>
</dbReference>
<evidence type="ECO:0000313" key="4">
    <source>
        <dbReference type="Proteomes" id="UP001168883"/>
    </source>
</evidence>
<keyword evidence="1" id="KW-0378">Hydrolase</keyword>
<dbReference type="PANTHER" id="PTHR43222:SF2">
    <property type="entry name" value="NUDIX HYDROLASE 23, CHLOROPLASTIC"/>
    <property type="match status" value="1"/>
</dbReference>
<dbReference type="Proteomes" id="UP001168883">
    <property type="component" value="Unassembled WGS sequence"/>
</dbReference>
<keyword evidence="4" id="KW-1185">Reference proteome</keyword>
<protein>
    <submittedName>
        <fullName evidence="3">NUDIX domain-containing protein</fullName>
    </submittedName>
</protein>